<evidence type="ECO:0000313" key="8">
    <source>
        <dbReference type="Proteomes" id="UP000285844"/>
    </source>
</evidence>
<dbReference type="Proteomes" id="UP000285844">
    <property type="component" value="Unassembled WGS sequence"/>
</dbReference>
<accession>A0A174Z3X8</accession>
<sequence length="281" mass="32339">MNHIANNRILNAMLLSPDLTISAVSNRQSELILLLNTINSRLSNAPDGTLRIAKRGNAHQYYHRTDSTDRTGTYIKKKSNLNLAKSLAQKEYDLKVKHEIQHELHAIETFLKNYSPEQIEHLYNSLNEIRQELITPVYTPAEDTLNLWNNVQYNSLDIPDDTPDFYSDNGEQVRSKSELIIANKLKQHNIPYKYEYPLVLSTGVTVHPDFTCLNINTRQEFIWEHFGIMGDSDYMNKTLKKINDYAKSGYVLGRNFIATFESSSIPLNSNTVDININEYLL</sequence>
<evidence type="ECO:0000313" key="3">
    <source>
        <dbReference type="EMBL" id="RHD08009.1"/>
    </source>
</evidence>
<protein>
    <submittedName>
        <fullName evidence="1">Uncharacterized protein</fullName>
    </submittedName>
</protein>
<dbReference type="EMBL" id="QROY01000010">
    <property type="protein sequence ID" value="RHL66534.1"/>
    <property type="molecule type" value="Genomic_DNA"/>
</dbReference>
<dbReference type="Proteomes" id="UP000095621">
    <property type="component" value="Unassembled WGS sequence"/>
</dbReference>
<evidence type="ECO:0000313" key="6">
    <source>
        <dbReference type="Proteomes" id="UP000284794"/>
    </source>
</evidence>
<reference evidence="6 7" key="2">
    <citation type="submission" date="2018-08" db="EMBL/GenBank/DDBJ databases">
        <title>A genome reference for cultivated species of the human gut microbiota.</title>
        <authorList>
            <person name="Zou Y."/>
            <person name="Xue W."/>
            <person name="Luo G."/>
        </authorList>
    </citation>
    <scope>NUCLEOTIDE SEQUENCE [LARGE SCALE GENOMIC DNA]</scope>
    <source>
        <strain evidence="4 7">AF36-7BH</strain>
        <strain evidence="3 6">AM32-2AC</strain>
        <strain evidence="2 8">AM37-3BH</strain>
    </source>
</reference>
<proteinExistence type="predicted"/>
<evidence type="ECO:0000313" key="4">
    <source>
        <dbReference type="EMBL" id="RHL66534.1"/>
    </source>
</evidence>
<dbReference type="EMBL" id="QSIS01000010">
    <property type="protein sequence ID" value="RHD08009.1"/>
    <property type="molecule type" value="Genomic_DNA"/>
</dbReference>
<evidence type="ECO:0000313" key="7">
    <source>
        <dbReference type="Proteomes" id="UP000285201"/>
    </source>
</evidence>
<dbReference type="EMBL" id="CZBU01000005">
    <property type="protein sequence ID" value="CUQ78868.1"/>
    <property type="molecule type" value="Genomic_DNA"/>
</dbReference>
<evidence type="ECO:0000313" key="1">
    <source>
        <dbReference type="EMBL" id="CUQ78868.1"/>
    </source>
</evidence>
<dbReference type="AlphaFoldDB" id="A0A174Z3X8"/>
<name>A0A174Z3X8_9FIRM</name>
<dbReference type="EMBL" id="QSHM01000002">
    <property type="protein sequence ID" value="RHC14662.1"/>
    <property type="molecule type" value="Genomic_DNA"/>
</dbReference>
<dbReference type="Proteomes" id="UP000285201">
    <property type="component" value="Unassembled WGS sequence"/>
</dbReference>
<dbReference type="RefSeq" id="WP_055216275.1">
    <property type="nucleotide sequence ID" value="NZ_CZBU01000005.1"/>
</dbReference>
<gene>
    <name evidence="4" type="ORF">DW007_11500</name>
    <name evidence="3" type="ORF">DW811_08765</name>
    <name evidence="2" type="ORF">DW858_02210</name>
    <name evidence="1" type="ORF">ERS852490_02520</name>
</gene>
<organism evidence="1 5">
    <name type="scientific">Lachnospira eligens</name>
    <dbReference type="NCBI Taxonomy" id="39485"/>
    <lineage>
        <taxon>Bacteria</taxon>
        <taxon>Bacillati</taxon>
        <taxon>Bacillota</taxon>
        <taxon>Clostridia</taxon>
        <taxon>Lachnospirales</taxon>
        <taxon>Lachnospiraceae</taxon>
        <taxon>Lachnospira</taxon>
    </lineage>
</organism>
<reference evidence="1 5" key="1">
    <citation type="submission" date="2015-09" db="EMBL/GenBank/DDBJ databases">
        <authorList>
            <consortium name="Pathogen Informatics"/>
        </authorList>
    </citation>
    <scope>NUCLEOTIDE SEQUENCE [LARGE SCALE GENOMIC DNA]</scope>
    <source>
        <strain evidence="1 5">2789STDY5834875</strain>
    </source>
</reference>
<dbReference type="OrthoDB" id="243939at2"/>
<evidence type="ECO:0000313" key="5">
    <source>
        <dbReference type="Proteomes" id="UP000095621"/>
    </source>
</evidence>
<evidence type="ECO:0000313" key="2">
    <source>
        <dbReference type="EMBL" id="RHC14662.1"/>
    </source>
</evidence>
<dbReference type="Proteomes" id="UP000284794">
    <property type="component" value="Unassembled WGS sequence"/>
</dbReference>